<dbReference type="GO" id="GO:0016747">
    <property type="term" value="F:acyltransferase activity, transferring groups other than amino-acyl groups"/>
    <property type="evidence" value="ECO:0007669"/>
    <property type="project" value="InterPro"/>
</dbReference>
<dbReference type="PROSITE" id="PS51186">
    <property type="entry name" value="GNAT"/>
    <property type="match status" value="1"/>
</dbReference>
<dbReference type="EMBL" id="LKHV01000006">
    <property type="protein sequence ID" value="KRG18492.1"/>
    <property type="molecule type" value="Genomic_DNA"/>
</dbReference>
<feature type="domain" description="N-acetyltransferase" evidence="1">
    <location>
        <begin position="19"/>
        <end position="196"/>
    </location>
</feature>
<evidence type="ECO:0000313" key="3">
    <source>
        <dbReference type="EMBL" id="MCS5707929.1"/>
    </source>
</evidence>
<dbReference type="RefSeq" id="WP_057624481.1">
    <property type="nucleotide sequence ID" value="NZ_LKHV02000001.1"/>
</dbReference>
<dbReference type="InterPro" id="IPR016181">
    <property type="entry name" value="Acyl_CoA_acyltransferase"/>
</dbReference>
<dbReference type="Proteomes" id="UP000051494">
    <property type="component" value="Unassembled WGS sequence"/>
</dbReference>
<dbReference type="OrthoDB" id="187903at2"/>
<dbReference type="SUPFAM" id="SSF55729">
    <property type="entry name" value="Acyl-CoA N-acyltransferases (Nat)"/>
    <property type="match status" value="1"/>
</dbReference>
<dbReference type="AlphaFoldDB" id="A0A0Q9YD73"/>
<evidence type="ECO:0000313" key="4">
    <source>
        <dbReference type="Proteomes" id="UP000051494"/>
    </source>
</evidence>
<reference evidence="2" key="1">
    <citation type="submission" date="2015-09" db="EMBL/GenBank/DDBJ databases">
        <title>Draft Genome Sequences of Two Novel Amoeba-resistant Intranuclear Bacteria, Candidatus Berkiella cookevillensis and Candidatus Berkiella aquae.</title>
        <authorList>
            <person name="Mehari Y.T."/>
            <person name="Arivett B.A."/>
            <person name="Farone A.L."/>
            <person name="Gunderson J.H."/>
            <person name="Farone M.B."/>
        </authorList>
    </citation>
    <scope>NUCLEOTIDE SEQUENCE [LARGE SCALE GENOMIC DNA]</scope>
    <source>
        <strain evidence="2">CC99</strain>
    </source>
</reference>
<sequence length="196" mass="23062">MEGLGIKRLKGKQIKDVIDDVANLRLTVFKEYPYLYDGNMEYEKKYLNTYIESEESVLIVVKDAGKIVGASTAVPLEFETPECQKPFLENHLPLRDIFYFGESVLLPAYRKRGVYRHFFDNREKTAQNYGSKLVAFCSVVRDKADKRQPKDYSPLDIVWRHFGYERHPELVAHYEWKEVGVPKPTLKPMMFWMKKL</sequence>
<evidence type="ECO:0000313" key="2">
    <source>
        <dbReference type="EMBL" id="KRG18492.1"/>
    </source>
</evidence>
<dbReference type="STRING" id="437022.CC99x_01377"/>
<evidence type="ECO:0000259" key="1">
    <source>
        <dbReference type="PROSITE" id="PS51186"/>
    </source>
</evidence>
<reference evidence="3" key="3">
    <citation type="submission" date="2021-06" db="EMBL/GenBank/DDBJ databases">
        <title>Genomic Description and Analysis of Intracellular Bacteria, Candidatus Berkiella cookevillensis and Candidatus Berkiella aquae.</title>
        <authorList>
            <person name="Kidane D.T."/>
            <person name="Mehari Y.T."/>
            <person name="Rice F.C."/>
            <person name="Arivett B.A."/>
            <person name="Farone A.L."/>
            <person name="Berk S.G."/>
            <person name="Farone M.B."/>
        </authorList>
    </citation>
    <scope>NUCLEOTIDE SEQUENCE</scope>
    <source>
        <strain evidence="3">CC99</strain>
    </source>
</reference>
<organism evidence="2">
    <name type="scientific">Candidatus Berkiella cookevillensis</name>
    <dbReference type="NCBI Taxonomy" id="437022"/>
    <lineage>
        <taxon>Bacteria</taxon>
        <taxon>Pseudomonadati</taxon>
        <taxon>Pseudomonadota</taxon>
        <taxon>Gammaproteobacteria</taxon>
        <taxon>Candidatus Berkiellales</taxon>
        <taxon>Candidatus Berkiellaceae</taxon>
        <taxon>Candidatus Berkiella</taxon>
    </lineage>
</organism>
<dbReference type="Gene3D" id="3.40.630.30">
    <property type="match status" value="1"/>
</dbReference>
<comment type="caution">
    <text evidence="2">The sequence shown here is derived from an EMBL/GenBank/DDBJ whole genome shotgun (WGS) entry which is preliminary data.</text>
</comment>
<dbReference type="InterPro" id="IPR000182">
    <property type="entry name" value="GNAT_dom"/>
</dbReference>
<protein>
    <submittedName>
        <fullName evidence="3">GNAT family acetyltransferase</fullName>
    </submittedName>
</protein>
<proteinExistence type="predicted"/>
<accession>A0A0Q9YD73</accession>
<reference evidence="3" key="2">
    <citation type="journal article" date="2016" name="Genome Announc.">
        <title>Draft Genome Sequences of Two Novel Amoeba-Resistant Intranuclear Bacteria, 'Candidatus Berkiella cookevillensis' and 'Candidatus Berkiella aquae'.</title>
        <authorList>
            <person name="Mehari Y.T."/>
            <person name="Arivett B.A."/>
            <person name="Farone A.L."/>
            <person name="Gunderson J.H."/>
            <person name="Farone M.B."/>
        </authorList>
    </citation>
    <scope>NUCLEOTIDE SEQUENCE</scope>
    <source>
        <strain evidence="3">CC99</strain>
    </source>
</reference>
<name>A0A0Q9YD73_9GAMM</name>
<keyword evidence="4" id="KW-1185">Reference proteome</keyword>
<gene>
    <name evidence="3" type="ORF">CC99x_003320</name>
    <name evidence="2" type="ORF">CC99x_01377</name>
</gene>
<dbReference type="EMBL" id="LKHV02000001">
    <property type="protein sequence ID" value="MCS5707929.1"/>
    <property type="molecule type" value="Genomic_DNA"/>
</dbReference>